<evidence type="ECO:0000256" key="1">
    <source>
        <dbReference type="SAM" id="Phobius"/>
    </source>
</evidence>
<feature type="transmembrane region" description="Helical" evidence="1">
    <location>
        <begin position="210"/>
        <end position="234"/>
    </location>
</feature>
<feature type="transmembrane region" description="Helical" evidence="1">
    <location>
        <begin position="166"/>
        <end position="189"/>
    </location>
</feature>
<dbReference type="Proteomes" id="UP001219525">
    <property type="component" value="Unassembled WGS sequence"/>
</dbReference>
<name>A0AAD6UR03_9AGAR</name>
<feature type="transmembrane region" description="Helical" evidence="1">
    <location>
        <begin position="28"/>
        <end position="46"/>
    </location>
</feature>
<sequence length="311" mass="34278">MAEGLDSSAALDVINTIEFNLYAAAVELFLYGVNVVLFSCYIHVLLTRPCVRHRALSIATTCLFFLCTVHSVLQIAYAILANRAQVELSYGGLVEHNSSYQASDAIRRGVNVLFVTNNVLADTIFIFRCYAVWNFRWKAIILPTILLLAGAILGYWNIALDLNSGYLLFYLSIGVSVLTNIVLVVLTAGRILWIARTARQTLPPDVTKRYYTISSMIVESGALLCSVAVLYLVLTYTEKMSTRIMCAALSQIAGIAPTIISVRVGLGRSVEGPNSSIAPLEFNTTARHSVEHYMVNLRFEDYVKSEGVMAV</sequence>
<organism evidence="2 3">
    <name type="scientific">Mycena pura</name>
    <dbReference type="NCBI Taxonomy" id="153505"/>
    <lineage>
        <taxon>Eukaryota</taxon>
        <taxon>Fungi</taxon>
        <taxon>Dikarya</taxon>
        <taxon>Basidiomycota</taxon>
        <taxon>Agaricomycotina</taxon>
        <taxon>Agaricomycetes</taxon>
        <taxon>Agaricomycetidae</taxon>
        <taxon>Agaricales</taxon>
        <taxon>Marasmiineae</taxon>
        <taxon>Mycenaceae</taxon>
        <taxon>Mycena</taxon>
    </lineage>
</organism>
<keyword evidence="1" id="KW-1133">Transmembrane helix</keyword>
<keyword evidence="1" id="KW-0472">Membrane</keyword>
<keyword evidence="1" id="KW-0812">Transmembrane</keyword>
<gene>
    <name evidence="2" type="ORF">GGX14DRAFT_546889</name>
</gene>
<feature type="transmembrane region" description="Helical" evidence="1">
    <location>
        <begin position="140"/>
        <end position="160"/>
    </location>
</feature>
<evidence type="ECO:0000313" key="3">
    <source>
        <dbReference type="Proteomes" id="UP001219525"/>
    </source>
</evidence>
<evidence type="ECO:0000313" key="2">
    <source>
        <dbReference type="EMBL" id="KAJ7190398.1"/>
    </source>
</evidence>
<feature type="transmembrane region" description="Helical" evidence="1">
    <location>
        <begin position="112"/>
        <end position="133"/>
    </location>
</feature>
<reference evidence="2" key="1">
    <citation type="submission" date="2023-03" db="EMBL/GenBank/DDBJ databases">
        <title>Massive genome expansion in bonnet fungi (Mycena s.s.) driven by repeated elements and novel gene families across ecological guilds.</title>
        <authorList>
            <consortium name="Lawrence Berkeley National Laboratory"/>
            <person name="Harder C.B."/>
            <person name="Miyauchi S."/>
            <person name="Viragh M."/>
            <person name="Kuo A."/>
            <person name="Thoen E."/>
            <person name="Andreopoulos B."/>
            <person name="Lu D."/>
            <person name="Skrede I."/>
            <person name="Drula E."/>
            <person name="Henrissat B."/>
            <person name="Morin E."/>
            <person name="Kohler A."/>
            <person name="Barry K."/>
            <person name="LaButti K."/>
            <person name="Morin E."/>
            <person name="Salamov A."/>
            <person name="Lipzen A."/>
            <person name="Mereny Z."/>
            <person name="Hegedus B."/>
            <person name="Baldrian P."/>
            <person name="Stursova M."/>
            <person name="Weitz H."/>
            <person name="Taylor A."/>
            <person name="Grigoriev I.V."/>
            <person name="Nagy L.G."/>
            <person name="Martin F."/>
            <person name="Kauserud H."/>
        </authorList>
    </citation>
    <scope>NUCLEOTIDE SEQUENCE</scope>
    <source>
        <strain evidence="2">9144</strain>
    </source>
</reference>
<accession>A0AAD6UR03</accession>
<dbReference type="EMBL" id="JARJCW010000150">
    <property type="protein sequence ID" value="KAJ7190398.1"/>
    <property type="molecule type" value="Genomic_DNA"/>
</dbReference>
<feature type="transmembrane region" description="Helical" evidence="1">
    <location>
        <begin position="58"/>
        <end position="80"/>
    </location>
</feature>
<proteinExistence type="predicted"/>
<protein>
    <submittedName>
        <fullName evidence="2">Uncharacterized protein</fullName>
    </submittedName>
</protein>
<dbReference type="AlphaFoldDB" id="A0AAD6UR03"/>
<comment type="caution">
    <text evidence="2">The sequence shown here is derived from an EMBL/GenBank/DDBJ whole genome shotgun (WGS) entry which is preliminary data.</text>
</comment>
<keyword evidence="3" id="KW-1185">Reference proteome</keyword>